<name>A0A9P7B739_RHOMI</name>
<accession>A0A9P7B739</accession>
<reference evidence="3 4" key="1">
    <citation type="submission" date="2020-11" db="EMBL/GenBank/DDBJ databases">
        <title>Kefir isolates.</title>
        <authorList>
            <person name="Marcisauskas S."/>
            <person name="Kim Y."/>
            <person name="Blasche S."/>
        </authorList>
    </citation>
    <scope>NUCLEOTIDE SEQUENCE [LARGE SCALE GENOMIC DNA]</scope>
    <source>
        <strain evidence="3 4">KR</strain>
    </source>
</reference>
<dbReference type="EMBL" id="PUHQ01000027">
    <property type="protein sequence ID" value="KAG0662424.1"/>
    <property type="molecule type" value="Genomic_DNA"/>
</dbReference>
<feature type="region of interest" description="Disordered" evidence="1">
    <location>
        <begin position="513"/>
        <end position="535"/>
    </location>
</feature>
<gene>
    <name evidence="3" type="ORF">C6P46_003370</name>
</gene>
<feature type="compositionally biased region" description="Basic and acidic residues" evidence="1">
    <location>
        <begin position="8"/>
        <end position="17"/>
    </location>
</feature>
<feature type="compositionally biased region" description="Basic and acidic residues" evidence="1">
    <location>
        <begin position="514"/>
        <end position="533"/>
    </location>
</feature>
<dbReference type="AlphaFoldDB" id="A0A9P7B739"/>
<feature type="transmembrane region" description="Helical" evidence="2">
    <location>
        <begin position="64"/>
        <end position="84"/>
    </location>
</feature>
<evidence type="ECO:0000256" key="1">
    <source>
        <dbReference type="SAM" id="MobiDB-lite"/>
    </source>
</evidence>
<keyword evidence="2" id="KW-1133">Transmembrane helix</keyword>
<organism evidence="3 4">
    <name type="scientific">Rhodotorula mucilaginosa</name>
    <name type="common">Yeast</name>
    <name type="synonym">Rhodotorula rubra</name>
    <dbReference type="NCBI Taxonomy" id="5537"/>
    <lineage>
        <taxon>Eukaryota</taxon>
        <taxon>Fungi</taxon>
        <taxon>Dikarya</taxon>
        <taxon>Basidiomycota</taxon>
        <taxon>Pucciniomycotina</taxon>
        <taxon>Microbotryomycetes</taxon>
        <taxon>Sporidiobolales</taxon>
        <taxon>Sporidiobolaceae</taxon>
        <taxon>Rhodotorula</taxon>
    </lineage>
</organism>
<proteinExistence type="predicted"/>
<dbReference type="OrthoDB" id="2526784at2759"/>
<protein>
    <submittedName>
        <fullName evidence="3">Uncharacterized protein</fullName>
    </submittedName>
</protein>
<evidence type="ECO:0000313" key="4">
    <source>
        <dbReference type="Proteomes" id="UP000777482"/>
    </source>
</evidence>
<evidence type="ECO:0000313" key="3">
    <source>
        <dbReference type="EMBL" id="KAG0662424.1"/>
    </source>
</evidence>
<keyword evidence="2" id="KW-0812">Transmembrane</keyword>
<dbReference type="Proteomes" id="UP000777482">
    <property type="component" value="Unassembled WGS sequence"/>
</dbReference>
<evidence type="ECO:0000256" key="2">
    <source>
        <dbReference type="SAM" id="Phobius"/>
    </source>
</evidence>
<feature type="region of interest" description="Disordered" evidence="1">
    <location>
        <begin position="1"/>
        <end position="32"/>
    </location>
</feature>
<keyword evidence="4" id="KW-1185">Reference proteome</keyword>
<comment type="caution">
    <text evidence="3">The sequence shown here is derived from an EMBL/GenBank/DDBJ whole genome shotgun (WGS) entry which is preliminary data.</text>
</comment>
<keyword evidence="2" id="KW-0472">Membrane</keyword>
<sequence length="629" mass="69173">MSGYPSEKPYRSVHGVDHPAAPHARRRSSTSTALQTTLLLQPDRTSVREPSPVRRVARLARWRTGRGVVVGTIALLLLSALLVLPGRKTVRYSHADWDASHRAEGSLALSDGLTSNHDAVDNLRLSVSPDTLVANTDFTARENGKTTGQDSMKLPLCEKTVLFRFAGLHGFGSEVTLLYRVAAIAAHFGYQVFLDDEKWNYGAWSDYFLDLDLGPDAGVTSPVQYHGPLQPLSTRRCRPPKAGTKRAKLVLTADEVRALTAPTASSTTISPAEFVPRWATRPHVVWFSRDMDALDLTYLRLFSNATELEHLHAADLAHREPARNHDEGSPSPLFLTPEETLPPAFEEAFEVMSRVASRAWRVNDEIEREVATLAKRVGLDAREDTRTGISDAGELLIAVHVRLGDKFLELSQFASPTSTTGEHASTAMRQMSTTPGLNDELVSAYLAAAVDSVHSLLGLPPSGDPQWVTRELASAARRSVPTLVLMSDDDEGAVQAFRRHPHAGSFRIVGTSEEVSHDATDGGSAEEKTAVDRRRAHAPVPAGFNETAFNRLPLPSRVAATRQFVRDLTFLSRRADALVVTGSSNVGRLLMMLFDAENTNRSKAEGELQSRRREMRSLDTRWFPTARYV</sequence>